<feature type="domain" description="Zn(2)-C6 fungal-type" evidence="8">
    <location>
        <begin position="78"/>
        <end position="110"/>
    </location>
</feature>
<dbReference type="STRING" id="1745343.A0A2J6QBR3"/>
<feature type="compositionally biased region" description="Low complexity" evidence="7">
    <location>
        <begin position="424"/>
        <end position="433"/>
    </location>
</feature>
<evidence type="ECO:0000313" key="10">
    <source>
        <dbReference type="Proteomes" id="UP000235672"/>
    </source>
</evidence>
<dbReference type="InterPro" id="IPR051430">
    <property type="entry name" value="Fungal_TF_Env_Response"/>
</dbReference>
<dbReference type="GO" id="GO:0001228">
    <property type="term" value="F:DNA-binding transcription activator activity, RNA polymerase II-specific"/>
    <property type="evidence" value="ECO:0007669"/>
    <property type="project" value="TreeGrafter"/>
</dbReference>
<sequence length="457" mass="49470">MVMTRAIFDDQETPLRRLSGRGHGFPLYHERELPPAHGLYSPSRMAHLGAHENRIGDQVSENDSNSPGARPRSRIPVACGRCRKRKIRCSGDQGGPCSNCKSAGNEQCLFLRVSSTEAQMKSESAGYDYDLSAGSRLNCRMVPCGSPSYGMGIDSYQYRNNSLTTYQFPINPIKSYYPYNDFEENVDYGLNSYSMMPADHLAIPNYAASPGRGWTTPTPQLPKNSLFLEQPDPAYSHGQLPYQGSTSVPLRPTTSPEPKCLSLHGLNSSLPTPSSNNDRVLPIPAANRQPHGSFLRSTDSLLPTSQTGYPPYSGLMSASILSSLKSQSNATQHESSYMPMSSSSPGSLTSSQLTYSSGQLLNSQSQEMYQSNNSESLFTPVESSESSYGHSSPTSKRGSNHSHATNTEGSLPSQSCGTLVNGHAYIPSPYQASYPPPPIEVQSSAPPRNPSTSISAA</sequence>
<evidence type="ECO:0000256" key="7">
    <source>
        <dbReference type="SAM" id="MobiDB-lite"/>
    </source>
</evidence>
<accession>A0A2J6QBR3</accession>
<evidence type="ECO:0000256" key="4">
    <source>
        <dbReference type="ARBA" id="ARBA00023125"/>
    </source>
</evidence>
<dbReference type="SMART" id="SM00066">
    <property type="entry name" value="GAL4"/>
    <property type="match status" value="1"/>
</dbReference>
<dbReference type="OrthoDB" id="5394557at2759"/>
<dbReference type="PANTHER" id="PTHR31944">
    <property type="entry name" value="HEME-RESPONSIVE ZINC FINGER TRANSCRIPTION FACTOR HAP1"/>
    <property type="match status" value="1"/>
</dbReference>
<keyword evidence="10" id="KW-1185">Reference proteome</keyword>
<dbReference type="InterPro" id="IPR036864">
    <property type="entry name" value="Zn2-C6_fun-type_DNA-bd_sf"/>
</dbReference>
<name>A0A2J6QBR3_9HELO</name>
<dbReference type="EMBL" id="KZ613474">
    <property type="protein sequence ID" value="PMD23712.1"/>
    <property type="molecule type" value="Genomic_DNA"/>
</dbReference>
<dbReference type="AlphaFoldDB" id="A0A2J6QBR3"/>
<organism evidence="9 10">
    <name type="scientific">Hyaloscypha hepaticicola</name>
    <dbReference type="NCBI Taxonomy" id="2082293"/>
    <lineage>
        <taxon>Eukaryota</taxon>
        <taxon>Fungi</taxon>
        <taxon>Dikarya</taxon>
        <taxon>Ascomycota</taxon>
        <taxon>Pezizomycotina</taxon>
        <taxon>Leotiomycetes</taxon>
        <taxon>Helotiales</taxon>
        <taxon>Hyaloscyphaceae</taxon>
        <taxon>Hyaloscypha</taxon>
    </lineage>
</organism>
<dbReference type="PROSITE" id="PS50048">
    <property type="entry name" value="ZN2_CY6_FUNGAL_2"/>
    <property type="match status" value="1"/>
</dbReference>
<protein>
    <recommendedName>
        <fullName evidence="8">Zn(2)-C6 fungal-type domain-containing protein</fullName>
    </recommendedName>
</protein>
<reference evidence="9 10" key="1">
    <citation type="submission" date="2016-05" db="EMBL/GenBank/DDBJ databases">
        <title>A degradative enzymes factory behind the ericoid mycorrhizal symbiosis.</title>
        <authorList>
            <consortium name="DOE Joint Genome Institute"/>
            <person name="Martino E."/>
            <person name="Morin E."/>
            <person name="Grelet G."/>
            <person name="Kuo A."/>
            <person name="Kohler A."/>
            <person name="Daghino S."/>
            <person name="Barry K."/>
            <person name="Choi C."/>
            <person name="Cichocki N."/>
            <person name="Clum A."/>
            <person name="Copeland A."/>
            <person name="Hainaut M."/>
            <person name="Haridas S."/>
            <person name="Labutti K."/>
            <person name="Lindquist E."/>
            <person name="Lipzen A."/>
            <person name="Khouja H.-R."/>
            <person name="Murat C."/>
            <person name="Ohm R."/>
            <person name="Olson A."/>
            <person name="Spatafora J."/>
            <person name="Veneault-Fourrey C."/>
            <person name="Henrissat B."/>
            <person name="Grigoriev I."/>
            <person name="Martin F."/>
            <person name="Perotto S."/>
        </authorList>
    </citation>
    <scope>NUCLEOTIDE SEQUENCE [LARGE SCALE GENOMIC DNA]</scope>
    <source>
        <strain evidence="9 10">UAMH 7357</strain>
    </source>
</reference>
<dbReference type="Pfam" id="PF00172">
    <property type="entry name" value="Zn_clus"/>
    <property type="match status" value="1"/>
</dbReference>
<feature type="compositionally biased region" description="Polar residues" evidence="7">
    <location>
        <begin position="242"/>
        <end position="256"/>
    </location>
</feature>
<keyword evidence="1" id="KW-0479">Metal-binding</keyword>
<feature type="compositionally biased region" description="Polar residues" evidence="7">
    <location>
        <begin position="441"/>
        <end position="457"/>
    </location>
</feature>
<keyword evidence="5" id="KW-0804">Transcription</keyword>
<dbReference type="GO" id="GO:0005634">
    <property type="term" value="C:nucleus"/>
    <property type="evidence" value="ECO:0007669"/>
    <property type="project" value="TreeGrafter"/>
</dbReference>
<feature type="compositionally biased region" description="Polar residues" evidence="7">
    <location>
        <begin position="355"/>
        <end position="377"/>
    </location>
</feature>
<dbReference type="GO" id="GO:0000978">
    <property type="term" value="F:RNA polymerase II cis-regulatory region sequence-specific DNA binding"/>
    <property type="evidence" value="ECO:0007669"/>
    <property type="project" value="TreeGrafter"/>
</dbReference>
<keyword evidence="3" id="KW-0805">Transcription regulation</keyword>
<feature type="compositionally biased region" description="Low complexity" evidence="7">
    <location>
        <begin position="266"/>
        <end position="277"/>
    </location>
</feature>
<evidence type="ECO:0000259" key="8">
    <source>
        <dbReference type="PROSITE" id="PS50048"/>
    </source>
</evidence>
<dbReference type="GO" id="GO:0008270">
    <property type="term" value="F:zinc ion binding"/>
    <property type="evidence" value="ECO:0007669"/>
    <property type="project" value="InterPro"/>
</dbReference>
<dbReference type="InterPro" id="IPR001138">
    <property type="entry name" value="Zn2Cys6_DnaBD"/>
</dbReference>
<feature type="compositionally biased region" description="Low complexity" evidence="7">
    <location>
        <begin position="335"/>
        <end position="354"/>
    </location>
</feature>
<feature type="region of interest" description="Disordered" evidence="7">
    <location>
        <begin position="326"/>
        <end position="457"/>
    </location>
</feature>
<dbReference type="CDD" id="cd00067">
    <property type="entry name" value="GAL4"/>
    <property type="match status" value="1"/>
</dbReference>
<keyword evidence="4" id="KW-0238">DNA-binding</keyword>
<dbReference type="PROSITE" id="PS00463">
    <property type="entry name" value="ZN2_CY6_FUNGAL_1"/>
    <property type="match status" value="1"/>
</dbReference>
<dbReference type="SUPFAM" id="SSF57701">
    <property type="entry name" value="Zn2/Cys6 DNA-binding domain"/>
    <property type="match status" value="1"/>
</dbReference>
<feature type="compositionally biased region" description="Polar residues" evidence="7">
    <location>
        <begin position="295"/>
        <end position="306"/>
    </location>
</feature>
<keyword evidence="2" id="KW-0862">Zinc</keyword>
<feature type="region of interest" description="Disordered" evidence="7">
    <location>
        <begin position="213"/>
        <end position="306"/>
    </location>
</feature>
<evidence type="ECO:0000256" key="3">
    <source>
        <dbReference type="ARBA" id="ARBA00023015"/>
    </source>
</evidence>
<dbReference type="PANTHER" id="PTHR31944:SF131">
    <property type="entry name" value="HEME-RESPONSIVE ZINC FINGER TRANSCRIPTION FACTOR HAP1"/>
    <property type="match status" value="1"/>
</dbReference>
<keyword evidence="6" id="KW-0539">Nucleus</keyword>
<proteinExistence type="predicted"/>
<feature type="compositionally biased region" description="Low complexity" evidence="7">
    <location>
        <begin position="383"/>
        <end position="395"/>
    </location>
</feature>
<evidence type="ECO:0000256" key="2">
    <source>
        <dbReference type="ARBA" id="ARBA00022833"/>
    </source>
</evidence>
<evidence type="ECO:0000313" key="9">
    <source>
        <dbReference type="EMBL" id="PMD23712.1"/>
    </source>
</evidence>
<dbReference type="Gene3D" id="4.10.240.10">
    <property type="entry name" value="Zn(2)-C6 fungal-type DNA-binding domain"/>
    <property type="match status" value="1"/>
</dbReference>
<evidence type="ECO:0000256" key="1">
    <source>
        <dbReference type="ARBA" id="ARBA00022723"/>
    </source>
</evidence>
<evidence type="ECO:0000256" key="5">
    <source>
        <dbReference type="ARBA" id="ARBA00023163"/>
    </source>
</evidence>
<feature type="compositionally biased region" description="Polar residues" evidence="7">
    <location>
        <begin position="401"/>
        <end position="418"/>
    </location>
</feature>
<dbReference type="Proteomes" id="UP000235672">
    <property type="component" value="Unassembled WGS sequence"/>
</dbReference>
<gene>
    <name evidence="9" type="ORF">NA56DRAFT_701113</name>
</gene>
<evidence type="ECO:0000256" key="6">
    <source>
        <dbReference type="ARBA" id="ARBA00023242"/>
    </source>
</evidence>